<dbReference type="AlphaFoldDB" id="A0A4S3ZS42"/>
<evidence type="ECO:0000313" key="1">
    <source>
        <dbReference type="EMBL" id="THF48467.1"/>
    </source>
</evidence>
<evidence type="ECO:0000313" key="2">
    <source>
        <dbReference type="Proteomes" id="UP000307507"/>
    </source>
</evidence>
<organism evidence="1 2">
    <name type="scientific">Flavobacterium supellecticarium</name>
    <dbReference type="NCBI Taxonomy" id="2565924"/>
    <lineage>
        <taxon>Bacteria</taxon>
        <taxon>Pseudomonadati</taxon>
        <taxon>Bacteroidota</taxon>
        <taxon>Flavobacteriia</taxon>
        <taxon>Flavobacteriales</taxon>
        <taxon>Flavobacteriaceae</taxon>
        <taxon>Flavobacterium</taxon>
    </lineage>
</organism>
<sequence>MKALNSLQADLNRLYEGQDTKKALKLVFNGKESALEQMRVFENGFWFVAPFVFGSTSRETLTALLSPRMTSLKDAPVVGVYIGLGYATPTAVTRAPNLKALIPMLYLSLMENATKIKALKSDLDAAINQSKLLFDYLGEGDLDFLKSYLLDEKNQERFKKAKKNQDSFFCDFWNHYYDTPEHKKAFDLFAQLIDNKKFLPEFQEEDYGIWNAYVRSVLTQRAYDLEPKNKTQMEKRYSHLWKYACMPHGLDCDTMPFKKYQYYYGNSKDMMWHVSLSINSALEHEGFLPDAVANHPLYEATTLIEGNQYAGENHLMAAKRFDQELNDPEACWNALVSTAYWAGHAKRLDLVEASWQYAIDLSKRQGWNVLHEVLRDQWAFYEYHKNDRLEKMDRTKTFLADFIRIEADALYANDTSKIRQLHAMTDLTRSYYSKINFEWKNVQTSENEQPKPRHLYEIVQYDHQHYEEIWVCYLSAANPKEMTLDDCFVLAQINGEPKIIARFTPKQTDYDRWELVSGDSDVIGYTTNTYITQQHFNTPIDAKWERDLLRKL</sequence>
<comment type="caution">
    <text evidence="1">The sequence shown here is derived from an EMBL/GenBank/DDBJ whole genome shotgun (WGS) entry which is preliminary data.</text>
</comment>
<dbReference type="OrthoDB" id="1241436at2"/>
<protein>
    <submittedName>
        <fullName evidence="1">Uncharacterized protein</fullName>
    </submittedName>
</protein>
<proteinExistence type="predicted"/>
<dbReference type="RefSeq" id="WP_136403929.1">
    <property type="nucleotide sequence ID" value="NZ_SSNZ01000008.1"/>
</dbReference>
<keyword evidence="2" id="KW-1185">Reference proteome</keyword>
<dbReference type="EMBL" id="SSNZ01000008">
    <property type="protein sequence ID" value="THF48467.1"/>
    <property type="molecule type" value="Genomic_DNA"/>
</dbReference>
<dbReference type="Proteomes" id="UP000307507">
    <property type="component" value="Unassembled WGS sequence"/>
</dbReference>
<gene>
    <name evidence="1" type="ORF">E6C50_14380</name>
</gene>
<accession>A0A4S3ZS42</accession>
<reference evidence="1 2" key="1">
    <citation type="submission" date="2019-04" db="EMBL/GenBank/DDBJ databases">
        <title>Flavobacterium sp. nov. isolated from construction timber.</title>
        <authorList>
            <person name="Lin S.-Y."/>
            <person name="Chang C.-T."/>
            <person name="Young C.-C."/>
        </authorList>
    </citation>
    <scope>NUCLEOTIDE SEQUENCE [LARGE SCALE GENOMIC DNA]</scope>
    <source>
        <strain evidence="1 2">CC-CTC003</strain>
    </source>
</reference>
<name>A0A4S3ZS42_9FLAO</name>